<name>A0ACC0NKC1_RHOML</name>
<gene>
    <name evidence="1" type="ORF">RHMOL_Rhmol05G0046000</name>
</gene>
<accession>A0ACC0NKC1</accession>
<organism evidence="1 2">
    <name type="scientific">Rhododendron molle</name>
    <name type="common">Chinese azalea</name>
    <name type="synonym">Azalea mollis</name>
    <dbReference type="NCBI Taxonomy" id="49168"/>
    <lineage>
        <taxon>Eukaryota</taxon>
        <taxon>Viridiplantae</taxon>
        <taxon>Streptophyta</taxon>
        <taxon>Embryophyta</taxon>
        <taxon>Tracheophyta</taxon>
        <taxon>Spermatophyta</taxon>
        <taxon>Magnoliopsida</taxon>
        <taxon>eudicotyledons</taxon>
        <taxon>Gunneridae</taxon>
        <taxon>Pentapetalae</taxon>
        <taxon>asterids</taxon>
        <taxon>Ericales</taxon>
        <taxon>Ericaceae</taxon>
        <taxon>Ericoideae</taxon>
        <taxon>Rhodoreae</taxon>
        <taxon>Rhododendron</taxon>
    </lineage>
</organism>
<proteinExistence type="predicted"/>
<evidence type="ECO:0000313" key="2">
    <source>
        <dbReference type="Proteomes" id="UP001062846"/>
    </source>
</evidence>
<reference evidence="1" key="1">
    <citation type="submission" date="2022-02" db="EMBL/GenBank/DDBJ databases">
        <title>Plant Genome Project.</title>
        <authorList>
            <person name="Zhang R.-G."/>
        </authorList>
    </citation>
    <scope>NUCLEOTIDE SEQUENCE</scope>
    <source>
        <strain evidence="1">AT1</strain>
    </source>
</reference>
<dbReference type="Proteomes" id="UP001062846">
    <property type="component" value="Chromosome 5"/>
</dbReference>
<protein>
    <submittedName>
        <fullName evidence="1">Uncharacterized protein</fullName>
    </submittedName>
</protein>
<comment type="caution">
    <text evidence="1">The sequence shown here is derived from an EMBL/GenBank/DDBJ whole genome shotgun (WGS) entry which is preliminary data.</text>
</comment>
<evidence type="ECO:0000313" key="1">
    <source>
        <dbReference type="EMBL" id="KAI8553822.1"/>
    </source>
</evidence>
<dbReference type="EMBL" id="CM046392">
    <property type="protein sequence ID" value="KAI8553822.1"/>
    <property type="molecule type" value="Genomic_DNA"/>
</dbReference>
<sequence>MTFVGNHHGTFLPFKLLFFLFWGEESVLCFVQAQPAPGQSSNFQPSLAVVIGIMSAMFSLTFILIVYAKFCHKPANAHNDREAVQSPQIPNGFVRQNSLHRGIDKTVIESIPFFRFSSLKGSRRGLECVVCLSKFEDVEILRLLPKCKHAFHIGCIDKWLEKHSSCPLCRVKISVDDLATITYTDSMRLLSSQAEVVNQVIDDPCVQLYVRREDSSRSWSSRFRNSLRRSGSGVMNPEELPIQENDGAVDKEDSSMHKFNHKIIVSDVVLQKRWSYLSSSDLAKLNSEMLGDVSRKRFSCLDTDTLENSTTWATEEGGIRSEIKEETGFEPKVGKLNRNNSFPSSSDADSSNQSRVLNTNDRRSMSEITVFSRFKRSGRARESPVAQNGGKEERLRRLWLPIAERTVRWRGVVHNNQQTTNVIISSGPRSSGIDKTTIESLPFFRFSALRGSREGLECAVCLSKFEDVEILRLLPKCKHAFHIDCIDEWLGRHSSCPLCRYKISADDVAMVSCSNSLRFLTSQAEVGEDSNVELFVQREESRRKSSRFSIGDTFRKAEKGVVKEEKLPIQEDGDGVKANEKFLHKYNHKIVMSDIVLKRRWSNLSSTDLVFLNSEMLAAVSSDRFSSLDSSTQENSTTQATEEGGIAKINEEIEKKWDFKTMVGKLNQNGLFPSSSGANTLNPTRVLNPNDKRSMSEITVHSRFKEFNFRYGGDSFVPENAAKEERLKRIWLPIAQRTVQRLSKFVLTDGFGRLKFFNHAAFSTDGHNESAKGLI</sequence>
<keyword evidence="2" id="KW-1185">Reference proteome</keyword>